<evidence type="ECO:0000313" key="2">
    <source>
        <dbReference type="Proteomes" id="UP000231293"/>
    </source>
</evidence>
<gene>
    <name evidence="1" type="ORF">BGI32_00965</name>
</gene>
<dbReference type="Proteomes" id="UP000231293">
    <property type="component" value="Unassembled WGS sequence"/>
</dbReference>
<evidence type="ECO:0000313" key="1">
    <source>
        <dbReference type="EMBL" id="PIT18477.1"/>
    </source>
</evidence>
<dbReference type="EMBL" id="MDVB01000005">
    <property type="protein sequence ID" value="PIT18477.1"/>
    <property type="molecule type" value="Genomic_DNA"/>
</dbReference>
<protein>
    <submittedName>
        <fullName evidence="1">Peptidase</fullName>
    </submittedName>
</protein>
<name>A0A2N9WWJ8_9NEIS</name>
<dbReference type="Pfam" id="PF07209">
    <property type="entry name" value="DUF1415"/>
    <property type="match status" value="1"/>
</dbReference>
<organism evidence="1 2">
    <name type="scientific">Snodgrassella alvi</name>
    <dbReference type="NCBI Taxonomy" id="1196083"/>
    <lineage>
        <taxon>Bacteria</taxon>
        <taxon>Pseudomonadati</taxon>
        <taxon>Pseudomonadota</taxon>
        <taxon>Betaproteobacteria</taxon>
        <taxon>Neisseriales</taxon>
        <taxon>Neisseriaceae</taxon>
        <taxon>Snodgrassella</taxon>
    </lineage>
</organism>
<sequence>MSNADENIIAACRHWLEQAVIGLNLCPFARKPYNLNRLRFTLSHARHLDAFLELLEQEILLLLQTPAIEIETTLVIEPQLFTDFDVFLDAATLAEQVLQDVNADGTIQIAPFHPDFQFAGEPHNDISNYTNRSPYPILHLIRESSIDQAVAAFPDAATIYERNKALLRQMGAEGWAKLGIEYPMRKQK</sequence>
<accession>A0A2N9WWJ8</accession>
<dbReference type="AlphaFoldDB" id="A0A2N9WWJ8"/>
<comment type="caution">
    <text evidence="1">The sequence shown here is derived from an EMBL/GenBank/DDBJ whole genome shotgun (WGS) entry which is preliminary data.</text>
</comment>
<dbReference type="InterPro" id="IPR009858">
    <property type="entry name" value="DUF1415"/>
</dbReference>
<proteinExistence type="predicted"/>
<reference evidence="1 2" key="1">
    <citation type="journal article" date="2017" name="MBio">
        <title>Type VI secretion-mediated competition in the bee gut microbiome.</title>
        <authorList>
            <person name="Steele M.I."/>
            <person name="Kwong W.K."/>
            <person name="Powell J.E."/>
            <person name="Whiteley M."/>
            <person name="Moran N.A."/>
        </authorList>
    </citation>
    <scope>NUCLEOTIDE SEQUENCE [LARGE SCALE GENOMIC DNA]</scope>
    <source>
        <strain evidence="1 2">App2-2</strain>
    </source>
</reference>